<dbReference type="Proteomes" id="UP001179952">
    <property type="component" value="Unassembled WGS sequence"/>
</dbReference>
<dbReference type="InterPro" id="IPR012438">
    <property type="entry name" value="DUF1639"/>
</dbReference>
<accession>A0AAV9BJV5</accession>
<dbReference type="EMBL" id="JAUJYN010000003">
    <property type="protein sequence ID" value="KAK1276486.1"/>
    <property type="molecule type" value="Genomic_DNA"/>
</dbReference>
<dbReference type="AlphaFoldDB" id="A0AAV9BJV5"/>
<protein>
    <submittedName>
        <fullName evidence="2">Uncharacterized protein</fullName>
    </submittedName>
</protein>
<organism evidence="2 3">
    <name type="scientific">Acorus gramineus</name>
    <name type="common">Dwarf sweet flag</name>
    <dbReference type="NCBI Taxonomy" id="55184"/>
    <lineage>
        <taxon>Eukaryota</taxon>
        <taxon>Viridiplantae</taxon>
        <taxon>Streptophyta</taxon>
        <taxon>Embryophyta</taxon>
        <taxon>Tracheophyta</taxon>
        <taxon>Spermatophyta</taxon>
        <taxon>Magnoliopsida</taxon>
        <taxon>Liliopsida</taxon>
        <taxon>Acoraceae</taxon>
        <taxon>Acorus</taxon>
    </lineage>
</organism>
<sequence>MPMLKWGNQRLVRYMKVGPDGKGKRSDRSSLSKSPNEAVRDQEDSTGERKGSRVAGAQKLKIHLRSPPLPPLMPLSRPPPPPAEAAVADLEGERTEKKLKKIHLRSPPLPPPTPLSRPPHLPAAAAAPVQYRSLRLRGIAAAAVADLEGERAEKKRESRSDEGSYFRLALSRAEIEADFLFLTGSKPHKRPKKRSRCVQRVLDSFFPGMHIPAKITADMYKIHEPH</sequence>
<name>A0AAV9BJV5_ACOGR</name>
<evidence type="ECO:0000313" key="2">
    <source>
        <dbReference type="EMBL" id="KAK1276486.1"/>
    </source>
</evidence>
<comment type="caution">
    <text evidence="2">The sequence shown here is derived from an EMBL/GenBank/DDBJ whole genome shotgun (WGS) entry which is preliminary data.</text>
</comment>
<dbReference type="PANTHER" id="PTHR33130">
    <property type="entry name" value="PUTATIVE (DUF1639)-RELATED"/>
    <property type="match status" value="1"/>
</dbReference>
<feature type="region of interest" description="Disordered" evidence="1">
    <location>
        <begin position="15"/>
        <end position="89"/>
    </location>
</feature>
<reference evidence="2" key="1">
    <citation type="journal article" date="2023" name="Nat. Commun.">
        <title>Diploid and tetraploid genomes of Acorus and the evolution of monocots.</title>
        <authorList>
            <person name="Ma L."/>
            <person name="Liu K.W."/>
            <person name="Li Z."/>
            <person name="Hsiao Y.Y."/>
            <person name="Qi Y."/>
            <person name="Fu T."/>
            <person name="Tang G.D."/>
            <person name="Zhang D."/>
            <person name="Sun W.H."/>
            <person name="Liu D.K."/>
            <person name="Li Y."/>
            <person name="Chen G.Z."/>
            <person name="Liu X.D."/>
            <person name="Liao X.Y."/>
            <person name="Jiang Y.T."/>
            <person name="Yu X."/>
            <person name="Hao Y."/>
            <person name="Huang J."/>
            <person name="Zhao X.W."/>
            <person name="Ke S."/>
            <person name="Chen Y.Y."/>
            <person name="Wu W.L."/>
            <person name="Hsu J.L."/>
            <person name="Lin Y.F."/>
            <person name="Huang M.D."/>
            <person name="Li C.Y."/>
            <person name="Huang L."/>
            <person name="Wang Z.W."/>
            <person name="Zhao X."/>
            <person name="Zhong W.Y."/>
            <person name="Peng D.H."/>
            <person name="Ahmad S."/>
            <person name="Lan S."/>
            <person name="Zhang J.S."/>
            <person name="Tsai W.C."/>
            <person name="Van de Peer Y."/>
            <person name="Liu Z.J."/>
        </authorList>
    </citation>
    <scope>NUCLEOTIDE SEQUENCE</scope>
    <source>
        <strain evidence="2">SCP</strain>
    </source>
</reference>
<dbReference type="Pfam" id="PF07797">
    <property type="entry name" value="DUF1639"/>
    <property type="match status" value="1"/>
</dbReference>
<evidence type="ECO:0000313" key="3">
    <source>
        <dbReference type="Proteomes" id="UP001179952"/>
    </source>
</evidence>
<keyword evidence="3" id="KW-1185">Reference proteome</keyword>
<proteinExistence type="predicted"/>
<feature type="compositionally biased region" description="Basic and acidic residues" evidence="1">
    <location>
        <begin position="38"/>
        <end position="51"/>
    </location>
</feature>
<dbReference type="PANTHER" id="PTHR33130:SF43">
    <property type="entry name" value="OS01G0688600 PROTEIN"/>
    <property type="match status" value="1"/>
</dbReference>
<evidence type="ECO:0000256" key="1">
    <source>
        <dbReference type="SAM" id="MobiDB-lite"/>
    </source>
</evidence>
<gene>
    <name evidence="2" type="ORF">QJS04_geneDACA000791</name>
</gene>
<reference evidence="2" key="2">
    <citation type="submission" date="2023-06" db="EMBL/GenBank/DDBJ databases">
        <authorList>
            <person name="Ma L."/>
            <person name="Liu K.-W."/>
            <person name="Li Z."/>
            <person name="Hsiao Y.-Y."/>
            <person name="Qi Y."/>
            <person name="Fu T."/>
            <person name="Tang G."/>
            <person name="Zhang D."/>
            <person name="Sun W.-H."/>
            <person name="Liu D.-K."/>
            <person name="Li Y."/>
            <person name="Chen G.-Z."/>
            <person name="Liu X.-D."/>
            <person name="Liao X.-Y."/>
            <person name="Jiang Y.-T."/>
            <person name="Yu X."/>
            <person name="Hao Y."/>
            <person name="Huang J."/>
            <person name="Zhao X.-W."/>
            <person name="Ke S."/>
            <person name="Chen Y.-Y."/>
            <person name="Wu W.-L."/>
            <person name="Hsu J.-L."/>
            <person name="Lin Y.-F."/>
            <person name="Huang M.-D."/>
            <person name="Li C.-Y."/>
            <person name="Huang L."/>
            <person name="Wang Z.-W."/>
            <person name="Zhao X."/>
            <person name="Zhong W.-Y."/>
            <person name="Peng D.-H."/>
            <person name="Ahmad S."/>
            <person name="Lan S."/>
            <person name="Zhang J.-S."/>
            <person name="Tsai W.-C."/>
            <person name="Van De Peer Y."/>
            <person name="Liu Z.-J."/>
        </authorList>
    </citation>
    <scope>NUCLEOTIDE SEQUENCE</scope>
    <source>
        <strain evidence="2">SCP</strain>
        <tissue evidence="2">Leaves</tissue>
    </source>
</reference>
<feature type="compositionally biased region" description="Basic and acidic residues" evidence="1">
    <location>
        <begin position="19"/>
        <end position="30"/>
    </location>
</feature>
<feature type="compositionally biased region" description="Pro residues" evidence="1">
    <location>
        <begin position="67"/>
        <end position="83"/>
    </location>
</feature>